<evidence type="ECO:0000313" key="2">
    <source>
        <dbReference type="EMBL" id="PLB35406.1"/>
    </source>
</evidence>
<keyword evidence="1" id="KW-1133">Transmembrane helix</keyword>
<protein>
    <submittedName>
        <fullName evidence="2">Uncharacterized protein</fullName>
    </submittedName>
</protein>
<evidence type="ECO:0000313" key="3">
    <source>
        <dbReference type="Proteomes" id="UP000234585"/>
    </source>
</evidence>
<keyword evidence="1" id="KW-0812">Transmembrane</keyword>
<gene>
    <name evidence="2" type="ORF">BDW47DRAFT_110535</name>
</gene>
<dbReference type="AlphaFoldDB" id="A0A2I2F4A7"/>
<feature type="transmembrane region" description="Helical" evidence="1">
    <location>
        <begin position="12"/>
        <end position="35"/>
    </location>
</feature>
<name>A0A2I2F4A7_ASPCN</name>
<accession>A0A2I2F4A7</accession>
<evidence type="ECO:0000256" key="1">
    <source>
        <dbReference type="SAM" id="Phobius"/>
    </source>
</evidence>
<proteinExistence type="predicted"/>
<dbReference type="STRING" id="41067.A0A2I2F4A7"/>
<reference evidence="2 3" key="1">
    <citation type="submission" date="2017-12" db="EMBL/GenBank/DDBJ databases">
        <authorList>
            <consortium name="DOE Joint Genome Institute"/>
            <person name="Haridas S."/>
            <person name="Kjaerbolling I."/>
            <person name="Vesth T.C."/>
            <person name="Frisvad J.C."/>
            <person name="Nybo J.L."/>
            <person name="Theobald S."/>
            <person name="Kuo A."/>
            <person name="Bowyer P."/>
            <person name="Matsuda Y."/>
            <person name="Mondo S."/>
            <person name="Lyhne E.K."/>
            <person name="Kogle M.E."/>
            <person name="Clum A."/>
            <person name="Lipzen A."/>
            <person name="Salamov A."/>
            <person name="Ngan C.Y."/>
            <person name="Daum C."/>
            <person name="Chiniquy J."/>
            <person name="Barry K."/>
            <person name="LaButti K."/>
            <person name="Simmons B.A."/>
            <person name="Magnuson J.K."/>
            <person name="Mortensen U.H."/>
            <person name="Larsen T.O."/>
            <person name="Grigoriev I.V."/>
            <person name="Baker S.E."/>
            <person name="Andersen M.R."/>
            <person name="Nordberg H.P."/>
            <person name="Cantor M.N."/>
            <person name="Hua S.X."/>
        </authorList>
    </citation>
    <scope>NUCLEOTIDE SEQUENCE [LARGE SCALE GENOMIC DNA]</scope>
    <source>
        <strain evidence="2 3">CBS 102.13</strain>
    </source>
</reference>
<organism evidence="2 3">
    <name type="scientific">Aspergillus candidus</name>
    <dbReference type="NCBI Taxonomy" id="41067"/>
    <lineage>
        <taxon>Eukaryota</taxon>
        <taxon>Fungi</taxon>
        <taxon>Dikarya</taxon>
        <taxon>Ascomycota</taxon>
        <taxon>Pezizomycotina</taxon>
        <taxon>Eurotiomycetes</taxon>
        <taxon>Eurotiomycetidae</taxon>
        <taxon>Eurotiales</taxon>
        <taxon>Aspergillaceae</taxon>
        <taxon>Aspergillus</taxon>
        <taxon>Aspergillus subgen. Circumdati</taxon>
    </lineage>
</organism>
<keyword evidence="3" id="KW-1185">Reference proteome</keyword>
<sequence length="53" mass="5734">MNRGQYFATPQKVFLTMLNVGLIVIATALCALGLWSSGRSIHEEGGRNSFSCS</sequence>
<dbReference type="EMBL" id="KZ559163">
    <property type="protein sequence ID" value="PLB35406.1"/>
    <property type="molecule type" value="Genomic_DNA"/>
</dbReference>
<dbReference type="GeneID" id="36520909"/>
<keyword evidence="1" id="KW-0472">Membrane</keyword>
<dbReference type="Proteomes" id="UP000234585">
    <property type="component" value="Unassembled WGS sequence"/>
</dbReference>
<dbReference type="RefSeq" id="XP_024669418.1">
    <property type="nucleotide sequence ID" value="XM_024813749.1"/>
</dbReference>